<evidence type="ECO:0000313" key="14">
    <source>
        <dbReference type="Proteomes" id="UP000185491"/>
    </source>
</evidence>
<feature type="binding site" evidence="11">
    <location>
        <position position="116"/>
    </location>
    <ligand>
        <name>L-histidine</name>
        <dbReference type="ChEBI" id="CHEBI:57595"/>
    </ligand>
</feature>
<dbReference type="KEGG" id="cpho:CPHO_05515"/>
<dbReference type="NCBIfam" id="TIGR00442">
    <property type="entry name" value="hisS"/>
    <property type="match status" value="1"/>
</dbReference>
<keyword evidence="3 10" id="KW-0963">Cytoplasm</keyword>
<comment type="subunit">
    <text evidence="2 10">Homodimer.</text>
</comment>
<evidence type="ECO:0000256" key="5">
    <source>
        <dbReference type="ARBA" id="ARBA00022741"/>
    </source>
</evidence>
<dbReference type="EC" id="6.1.1.21" evidence="10"/>
<feature type="binding site" evidence="11">
    <location>
        <position position="259"/>
    </location>
    <ligand>
        <name>L-histidine</name>
        <dbReference type="ChEBI" id="CHEBI:57595"/>
    </ligand>
</feature>
<evidence type="ECO:0000256" key="7">
    <source>
        <dbReference type="ARBA" id="ARBA00022917"/>
    </source>
</evidence>
<reference evidence="13 14" key="1">
    <citation type="submission" date="2014-08" db="EMBL/GenBank/DDBJ databases">
        <title>Complete genome sequence of Corynebacterium phocae M408/89/1(T)(=DSM 44612(T)), isolated from the common seal (Phoca vitulina).</title>
        <authorList>
            <person name="Ruckert C."/>
            <person name="Albersmeier A."/>
            <person name="Winkler A."/>
            <person name="Kalinowski J."/>
        </authorList>
    </citation>
    <scope>NUCLEOTIDE SEQUENCE [LARGE SCALE GENOMIC DNA]</scope>
    <source>
        <strain evidence="13 14">M408/89/1</strain>
    </source>
</reference>
<evidence type="ECO:0000256" key="9">
    <source>
        <dbReference type="ARBA" id="ARBA00047639"/>
    </source>
</evidence>
<evidence type="ECO:0000259" key="12">
    <source>
        <dbReference type="PROSITE" id="PS50862"/>
    </source>
</evidence>
<keyword evidence="6 10" id="KW-0067">ATP-binding</keyword>
<dbReference type="InterPro" id="IPR036621">
    <property type="entry name" value="Anticodon-bd_dom_sf"/>
</dbReference>
<dbReference type="PANTHER" id="PTHR43707:SF1">
    <property type="entry name" value="HISTIDINE--TRNA LIGASE, MITOCHONDRIAL-RELATED"/>
    <property type="match status" value="1"/>
</dbReference>
<dbReference type="InterPro" id="IPR015807">
    <property type="entry name" value="His-tRNA-ligase"/>
</dbReference>
<keyword evidence="4 10" id="KW-0436">Ligase</keyword>
<dbReference type="STRING" id="161895.CPHO_05515"/>
<feature type="domain" description="Aminoacyl-transfer RNA synthetases class-II family profile" evidence="12">
    <location>
        <begin position="27"/>
        <end position="319"/>
    </location>
</feature>
<dbReference type="CDD" id="cd00859">
    <property type="entry name" value="HisRS_anticodon"/>
    <property type="match status" value="1"/>
</dbReference>
<dbReference type="Proteomes" id="UP000185491">
    <property type="component" value="Chromosome"/>
</dbReference>
<dbReference type="GO" id="GO:0004821">
    <property type="term" value="F:histidine-tRNA ligase activity"/>
    <property type="evidence" value="ECO:0007669"/>
    <property type="project" value="UniProtKB-UniRule"/>
</dbReference>
<keyword evidence="8 10" id="KW-0030">Aminoacyl-tRNA synthetase</keyword>
<feature type="binding site" evidence="11">
    <location>
        <position position="130"/>
    </location>
    <ligand>
        <name>L-histidine</name>
        <dbReference type="ChEBI" id="CHEBI:57595"/>
    </ligand>
</feature>
<gene>
    <name evidence="10" type="primary">hisS</name>
    <name evidence="13" type="ORF">CPHO_05515</name>
</gene>
<dbReference type="Gene3D" id="3.40.50.800">
    <property type="entry name" value="Anticodon-binding domain"/>
    <property type="match status" value="1"/>
</dbReference>
<dbReference type="GO" id="GO:0005524">
    <property type="term" value="F:ATP binding"/>
    <property type="evidence" value="ECO:0007669"/>
    <property type="project" value="UniProtKB-UniRule"/>
</dbReference>
<dbReference type="GO" id="GO:0006427">
    <property type="term" value="P:histidyl-tRNA aminoacylation"/>
    <property type="evidence" value="ECO:0007669"/>
    <property type="project" value="UniProtKB-UniRule"/>
</dbReference>
<dbReference type="AlphaFoldDB" id="A0A1L7D6W1"/>
<evidence type="ECO:0000256" key="1">
    <source>
        <dbReference type="ARBA" id="ARBA00008226"/>
    </source>
</evidence>
<dbReference type="Gene3D" id="3.30.930.10">
    <property type="entry name" value="Bira Bifunctional Protein, Domain 2"/>
    <property type="match status" value="1"/>
</dbReference>
<organism evidence="13 14">
    <name type="scientific">Corynebacterium phocae</name>
    <dbReference type="NCBI Taxonomy" id="161895"/>
    <lineage>
        <taxon>Bacteria</taxon>
        <taxon>Bacillati</taxon>
        <taxon>Actinomycetota</taxon>
        <taxon>Actinomycetes</taxon>
        <taxon>Mycobacteriales</taxon>
        <taxon>Corynebacteriaceae</taxon>
        <taxon>Corynebacterium</taxon>
    </lineage>
</organism>
<dbReference type="SUPFAM" id="SSF55681">
    <property type="entry name" value="Class II aaRS and biotin synthetases"/>
    <property type="match status" value="1"/>
</dbReference>
<keyword evidence="14" id="KW-1185">Reference proteome</keyword>
<dbReference type="Pfam" id="PF03129">
    <property type="entry name" value="HGTP_anticodon"/>
    <property type="match status" value="1"/>
</dbReference>
<proteinExistence type="inferred from homology"/>
<evidence type="ECO:0000256" key="6">
    <source>
        <dbReference type="ARBA" id="ARBA00022840"/>
    </source>
</evidence>
<dbReference type="InterPro" id="IPR004154">
    <property type="entry name" value="Anticodon-bd"/>
</dbReference>
<protein>
    <recommendedName>
        <fullName evidence="10">Histidine--tRNA ligase</fullName>
        <ecNumber evidence="10">6.1.1.21</ecNumber>
    </recommendedName>
    <alternativeName>
        <fullName evidence="10">Histidyl-tRNA synthetase</fullName>
        <shortName evidence="10">HisRS</shortName>
    </alternativeName>
</protein>
<accession>A0A1L7D6W1</accession>
<dbReference type="CDD" id="cd00773">
    <property type="entry name" value="HisRS-like_core"/>
    <property type="match status" value="1"/>
</dbReference>
<comment type="subcellular location">
    <subcellularLocation>
        <location evidence="10">Cytoplasm</location>
    </subcellularLocation>
</comment>
<dbReference type="PROSITE" id="PS50862">
    <property type="entry name" value="AA_TRNA_LIGASE_II"/>
    <property type="match status" value="1"/>
</dbReference>
<dbReference type="PANTHER" id="PTHR43707">
    <property type="entry name" value="HISTIDYL-TRNA SYNTHETASE"/>
    <property type="match status" value="1"/>
</dbReference>
<dbReference type="HAMAP" id="MF_00127">
    <property type="entry name" value="His_tRNA_synth"/>
    <property type="match status" value="1"/>
</dbReference>
<dbReference type="InterPro" id="IPR045864">
    <property type="entry name" value="aa-tRNA-synth_II/BPL/LPL"/>
</dbReference>
<dbReference type="InterPro" id="IPR004516">
    <property type="entry name" value="HisRS/HisZ"/>
</dbReference>
<dbReference type="RefSeq" id="WP_075736525.1">
    <property type="nucleotide sequence ID" value="NZ_CP009249.1"/>
</dbReference>
<name>A0A1L7D6W1_9CORY</name>
<dbReference type="Pfam" id="PF13393">
    <property type="entry name" value="tRNA-synt_His"/>
    <property type="match status" value="1"/>
</dbReference>
<dbReference type="GO" id="GO:0005737">
    <property type="term" value="C:cytoplasm"/>
    <property type="evidence" value="ECO:0007669"/>
    <property type="project" value="UniProtKB-SubCell"/>
</dbReference>
<dbReference type="InterPro" id="IPR006195">
    <property type="entry name" value="aa-tRNA-synth_II"/>
</dbReference>
<dbReference type="OrthoDB" id="9800814at2"/>
<dbReference type="SUPFAM" id="SSF52954">
    <property type="entry name" value="Class II aaRS ABD-related"/>
    <property type="match status" value="1"/>
</dbReference>
<sequence length="423" mass="46034">MSDKKQFTAPKGVPDYAPPASAAFFQVRDNLIRQAHLSGFQHIELPIFEETGLFARGVGESTDVVSKEMYTFEDRGGRSVTLRPEGTAGVMRAVIEHNLDRGQLPVKLNYFGPFFRYERPQAGRYRQLQQVGVEAIGSDDPALDAEVIALADRSFRSLGLSKFRLELTSLGDNTCRPAYREKLQEFLFKLDLDEQTRKRAEINPLRVLDDKREEVRAQLADAPLMIDHLSAESQEHFETVTGLLDDMGVEYTLNPRMVRGLDYYTKTTFEFVHPLLGAQSGIGGGGRYDGLMAQLGGQDLSGIGYGLGVDRAILALEAEGITLEGVDQRVAVYGVAMGAAAKSAMAVLINDLRQAGISADMSFGDRGLKGAMKGADRAGASFALVLGDQELENGTVAVKDLVAHEQTDVAIGDLVSSLKARLG</sequence>
<keyword evidence="5 10" id="KW-0547">Nucleotide-binding</keyword>
<feature type="binding site" evidence="11">
    <location>
        <begin position="263"/>
        <end position="264"/>
    </location>
    <ligand>
        <name>L-histidine</name>
        <dbReference type="ChEBI" id="CHEBI:57595"/>
    </ligand>
</feature>
<evidence type="ECO:0000256" key="10">
    <source>
        <dbReference type="HAMAP-Rule" id="MF_00127"/>
    </source>
</evidence>
<evidence type="ECO:0000313" key="13">
    <source>
        <dbReference type="EMBL" id="APT93692.1"/>
    </source>
</evidence>
<feature type="binding site" evidence="11">
    <location>
        <begin position="85"/>
        <end position="87"/>
    </location>
    <ligand>
        <name>L-histidine</name>
        <dbReference type="ChEBI" id="CHEBI:57595"/>
    </ligand>
</feature>
<evidence type="ECO:0000256" key="2">
    <source>
        <dbReference type="ARBA" id="ARBA00011738"/>
    </source>
</evidence>
<comment type="catalytic activity">
    <reaction evidence="9 10">
        <text>tRNA(His) + L-histidine + ATP = L-histidyl-tRNA(His) + AMP + diphosphate + H(+)</text>
        <dbReference type="Rhea" id="RHEA:17313"/>
        <dbReference type="Rhea" id="RHEA-COMP:9665"/>
        <dbReference type="Rhea" id="RHEA-COMP:9689"/>
        <dbReference type="ChEBI" id="CHEBI:15378"/>
        <dbReference type="ChEBI" id="CHEBI:30616"/>
        <dbReference type="ChEBI" id="CHEBI:33019"/>
        <dbReference type="ChEBI" id="CHEBI:57595"/>
        <dbReference type="ChEBI" id="CHEBI:78442"/>
        <dbReference type="ChEBI" id="CHEBI:78527"/>
        <dbReference type="ChEBI" id="CHEBI:456215"/>
        <dbReference type="EC" id="6.1.1.21"/>
    </reaction>
</comment>
<feature type="binding site" evidence="11">
    <location>
        <position position="134"/>
    </location>
    <ligand>
        <name>L-histidine</name>
        <dbReference type="ChEBI" id="CHEBI:57595"/>
    </ligand>
</feature>
<dbReference type="EMBL" id="CP009249">
    <property type="protein sequence ID" value="APT93692.1"/>
    <property type="molecule type" value="Genomic_DNA"/>
</dbReference>
<evidence type="ECO:0000256" key="3">
    <source>
        <dbReference type="ARBA" id="ARBA00022490"/>
    </source>
</evidence>
<evidence type="ECO:0000256" key="4">
    <source>
        <dbReference type="ARBA" id="ARBA00022598"/>
    </source>
</evidence>
<evidence type="ECO:0000256" key="8">
    <source>
        <dbReference type="ARBA" id="ARBA00023146"/>
    </source>
</evidence>
<comment type="similarity">
    <text evidence="1 10">Belongs to the class-II aminoacyl-tRNA synthetase family.</text>
</comment>
<dbReference type="InterPro" id="IPR033656">
    <property type="entry name" value="HisRS_anticodon"/>
</dbReference>
<dbReference type="PIRSF" id="PIRSF001549">
    <property type="entry name" value="His-tRNA_synth"/>
    <property type="match status" value="1"/>
</dbReference>
<evidence type="ECO:0000256" key="11">
    <source>
        <dbReference type="PIRSR" id="PIRSR001549-1"/>
    </source>
</evidence>
<dbReference type="InterPro" id="IPR041715">
    <property type="entry name" value="HisRS-like_core"/>
</dbReference>
<keyword evidence="7 10" id="KW-0648">Protein biosynthesis</keyword>